<dbReference type="GO" id="GO:0015074">
    <property type="term" value="P:DNA integration"/>
    <property type="evidence" value="ECO:0007669"/>
    <property type="project" value="InterPro"/>
</dbReference>
<dbReference type="SUPFAM" id="SSF46689">
    <property type="entry name" value="Homeodomain-like"/>
    <property type="match status" value="1"/>
</dbReference>
<dbReference type="InterPro" id="IPR001584">
    <property type="entry name" value="Integrase_cat-core"/>
</dbReference>
<dbReference type="GO" id="GO:0003676">
    <property type="term" value="F:nucleic acid binding"/>
    <property type="evidence" value="ECO:0007669"/>
    <property type="project" value="InterPro"/>
</dbReference>
<keyword evidence="2" id="KW-0614">Plasmid</keyword>
<dbReference type="PANTHER" id="PTHR35004">
    <property type="entry name" value="TRANSPOSASE RV3428C-RELATED"/>
    <property type="match status" value="1"/>
</dbReference>
<evidence type="ECO:0000313" key="3">
    <source>
        <dbReference type="Proteomes" id="UP000281170"/>
    </source>
</evidence>
<dbReference type="InterPro" id="IPR058913">
    <property type="entry name" value="Integrase_dom_put"/>
</dbReference>
<dbReference type="PROSITE" id="PS50994">
    <property type="entry name" value="INTEGRASE"/>
    <property type="match status" value="1"/>
</dbReference>
<organism evidence="2 3">
    <name type="scientific">Legionella adelaidensis</name>
    <dbReference type="NCBI Taxonomy" id="45056"/>
    <lineage>
        <taxon>Bacteria</taxon>
        <taxon>Pseudomonadati</taxon>
        <taxon>Pseudomonadota</taxon>
        <taxon>Gammaproteobacteria</taxon>
        <taxon>Legionellales</taxon>
        <taxon>Legionellaceae</taxon>
        <taxon>Legionella</taxon>
    </lineage>
</organism>
<gene>
    <name evidence="2" type="ORF">NCTC12735_01559</name>
</gene>
<dbReference type="SUPFAM" id="SSF53098">
    <property type="entry name" value="Ribonuclease H-like"/>
    <property type="match status" value="1"/>
</dbReference>
<dbReference type="InterPro" id="IPR047656">
    <property type="entry name" value="IS481-like_transpos"/>
</dbReference>
<dbReference type="Pfam" id="PF13565">
    <property type="entry name" value="HTH_32"/>
    <property type="match status" value="1"/>
</dbReference>
<sequence length="391" mass="46305">MSWQEKNTLDLRKEFVLLASQEGANIAELCRRYEVSRKTGYKWLKRYNEQGFSALNDHSKRPKRSPLRTGNQFVNEIIKVRNEHPYWGARKIKVILEREKNISIASSTIHSVLEKYGFIHKEKSANNHFHRFEHEAPNHLWQMDFKGHFAYERGRCFPLTVLDDHSRYSIVLEACTNERGETVKPILIEAFRRYGLPERINVDNGNPWGSLYDSARYTTFSLWLIRIGVKVSYSRPAHPQTNGKDERFHRTLKVELLNSKYFKNLTHIQDEFRQWREVYNLKRPHEGIGMKVPAQRYHPSYRKYPEILPQIEYSPDYDIKKTDCRGRLHFQGRQVFIGMPFSNQPIGIRQNAHSDILEVYFSHQKLGEVNLNQLRKNSIVNLYSGRVTYFS</sequence>
<geneLocation type="plasmid" evidence="2 3">
    <name>24</name>
</geneLocation>
<dbReference type="Proteomes" id="UP000281170">
    <property type="component" value="Plasmid 24"/>
</dbReference>
<accession>A0A3S4UCP8</accession>
<dbReference type="InterPro" id="IPR036388">
    <property type="entry name" value="WH-like_DNA-bd_sf"/>
</dbReference>
<feature type="domain" description="Integrase catalytic" evidence="1">
    <location>
        <begin position="133"/>
        <end position="301"/>
    </location>
</feature>
<dbReference type="Gene3D" id="1.10.10.10">
    <property type="entry name" value="Winged helix-like DNA-binding domain superfamily/Winged helix DNA-binding domain"/>
    <property type="match status" value="1"/>
</dbReference>
<dbReference type="Pfam" id="PF24764">
    <property type="entry name" value="rva_4"/>
    <property type="match status" value="1"/>
</dbReference>
<dbReference type="RefSeq" id="WP_131739731.1">
    <property type="nucleotide sequence ID" value="NZ_CAAAHS010000006.1"/>
</dbReference>
<dbReference type="NCBIfam" id="NF033577">
    <property type="entry name" value="transpos_IS481"/>
    <property type="match status" value="1"/>
</dbReference>
<dbReference type="InterPro" id="IPR036397">
    <property type="entry name" value="RNaseH_sf"/>
</dbReference>
<proteinExistence type="predicted"/>
<protein>
    <submittedName>
        <fullName evidence="2">Transposase (ISmav2)</fullName>
    </submittedName>
</protein>
<dbReference type="InterPro" id="IPR009057">
    <property type="entry name" value="Homeodomain-like_sf"/>
</dbReference>
<reference evidence="2 3" key="1">
    <citation type="submission" date="2018-12" db="EMBL/GenBank/DDBJ databases">
        <authorList>
            <consortium name="Pathogen Informatics"/>
        </authorList>
    </citation>
    <scope>NUCLEOTIDE SEQUENCE [LARGE SCALE GENOMIC DNA]</scope>
    <source>
        <strain evidence="2 3">NCTC12735</strain>
        <plasmid evidence="3">24</plasmid>
    </source>
</reference>
<dbReference type="InterPro" id="IPR012337">
    <property type="entry name" value="RNaseH-like_sf"/>
</dbReference>
<name>A0A3S4UCP8_9GAMM</name>
<evidence type="ECO:0000313" key="2">
    <source>
        <dbReference type="EMBL" id="VEH85915.1"/>
    </source>
</evidence>
<dbReference type="Pfam" id="PF13683">
    <property type="entry name" value="rve_3"/>
    <property type="match status" value="1"/>
</dbReference>
<dbReference type="KEGG" id="ladl:NCTC12735_01559"/>
<dbReference type="EMBL" id="LR134433">
    <property type="protein sequence ID" value="VEH85915.1"/>
    <property type="molecule type" value="Genomic_DNA"/>
</dbReference>
<evidence type="ECO:0000259" key="1">
    <source>
        <dbReference type="PROSITE" id="PS50994"/>
    </source>
</evidence>
<dbReference type="AlphaFoldDB" id="A0A3S4UCP8"/>
<dbReference type="PANTHER" id="PTHR35004:SF6">
    <property type="entry name" value="TRANSPOSASE"/>
    <property type="match status" value="1"/>
</dbReference>
<dbReference type="Gene3D" id="3.30.420.10">
    <property type="entry name" value="Ribonuclease H-like superfamily/Ribonuclease H"/>
    <property type="match status" value="1"/>
</dbReference>